<protein>
    <submittedName>
        <fullName evidence="2">Uncharacterized protein</fullName>
    </submittedName>
</protein>
<sequence>MKSIASTTPGNMSTVKTTQNSSRGPRLRATAGLAAERSVLRRHDCPELKELASNLRDRTSAGSTIDRTGAVAAGKLERRQRVGSPPEVKTLQSECGRGQIQAATRIDGNPVTDRRGWSEPYLPLLQATETHGRSLGAKNDRPRFGVEPRHLTGSESANFLPID</sequence>
<evidence type="ECO:0000313" key="2">
    <source>
        <dbReference type="EMBL" id="SPK69884.1"/>
    </source>
</evidence>
<feature type="compositionally biased region" description="Polar residues" evidence="1">
    <location>
        <begin position="1"/>
        <end position="23"/>
    </location>
</feature>
<evidence type="ECO:0000256" key="1">
    <source>
        <dbReference type="SAM" id="MobiDB-lite"/>
    </source>
</evidence>
<dbReference type="AlphaFoldDB" id="A0A375I551"/>
<accession>A0A375I551</accession>
<name>A0A375I551_9BURK</name>
<reference evidence="2 3" key="1">
    <citation type="submission" date="2018-01" db="EMBL/GenBank/DDBJ databases">
        <authorList>
            <person name="Gaut B.S."/>
            <person name="Morton B.R."/>
            <person name="Clegg M.T."/>
            <person name="Duvall M.R."/>
        </authorList>
    </citation>
    <scope>NUCLEOTIDE SEQUENCE [LARGE SCALE GENOMIC DNA]</scope>
    <source>
        <strain evidence="2">Cupriavidus taiwanensis LMG 19425</strain>
    </source>
</reference>
<feature type="region of interest" description="Disordered" evidence="1">
    <location>
        <begin position="76"/>
        <end position="96"/>
    </location>
</feature>
<organism evidence="2 3">
    <name type="scientific">Cupriavidus taiwanensis</name>
    <dbReference type="NCBI Taxonomy" id="164546"/>
    <lineage>
        <taxon>Bacteria</taxon>
        <taxon>Pseudomonadati</taxon>
        <taxon>Pseudomonadota</taxon>
        <taxon>Betaproteobacteria</taxon>
        <taxon>Burkholderiales</taxon>
        <taxon>Burkholderiaceae</taxon>
        <taxon>Cupriavidus</taxon>
    </lineage>
</organism>
<feature type="region of interest" description="Disordered" evidence="1">
    <location>
        <begin position="1"/>
        <end position="29"/>
    </location>
</feature>
<feature type="region of interest" description="Disordered" evidence="1">
    <location>
        <begin position="129"/>
        <end position="163"/>
    </location>
</feature>
<dbReference type="EMBL" id="OOEF01000001">
    <property type="protein sequence ID" value="SPK69884.1"/>
    <property type="molecule type" value="Genomic_DNA"/>
</dbReference>
<proteinExistence type="predicted"/>
<gene>
    <name evidence="2" type="ORF">CT19425_U10005</name>
</gene>
<feature type="compositionally biased region" description="Basic and acidic residues" evidence="1">
    <location>
        <begin position="138"/>
        <end position="152"/>
    </location>
</feature>
<dbReference type="Proteomes" id="UP000255505">
    <property type="component" value="Unassembled WGS sequence"/>
</dbReference>
<evidence type="ECO:0000313" key="3">
    <source>
        <dbReference type="Proteomes" id="UP000255505"/>
    </source>
</evidence>